<name>A0A5B8VQI6_9BACT</name>
<dbReference type="PANTHER" id="PTHR12788">
    <property type="entry name" value="PROTEIN-TYROSINE SULFOTRANSFERASE 2"/>
    <property type="match status" value="1"/>
</dbReference>
<dbReference type="InterPro" id="IPR027417">
    <property type="entry name" value="P-loop_NTPase"/>
</dbReference>
<gene>
    <name evidence="2" type="ORF">FSB73_21860</name>
</gene>
<evidence type="ECO:0000313" key="2">
    <source>
        <dbReference type="EMBL" id="QEC73914.1"/>
    </source>
</evidence>
<proteinExistence type="predicted"/>
<protein>
    <submittedName>
        <fullName evidence="2">Sulfotransferase</fullName>
    </submittedName>
</protein>
<evidence type="ECO:0000256" key="1">
    <source>
        <dbReference type="ARBA" id="ARBA00022679"/>
    </source>
</evidence>
<reference evidence="2 3" key="1">
    <citation type="journal article" date="2017" name="Int. J. Syst. Evol. Microbiol.">
        <title>Arachidicoccus ginsenosidivorans sp. nov., with ginsenoside-converting activity isolated from ginseng cultivating soil.</title>
        <authorList>
            <person name="Siddiqi M.Z."/>
            <person name="Aslam Z."/>
            <person name="Im W.T."/>
        </authorList>
    </citation>
    <scope>NUCLEOTIDE SEQUENCE [LARGE SCALE GENOMIC DNA]</scope>
    <source>
        <strain evidence="2 3">Gsoil 809</strain>
    </source>
</reference>
<keyword evidence="3" id="KW-1185">Reference proteome</keyword>
<dbReference type="GO" id="GO:0008476">
    <property type="term" value="F:protein-tyrosine sulfotransferase activity"/>
    <property type="evidence" value="ECO:0007669"/>
    <property type="project" value="InterPro"/>
</dbReference>
<dbReference type="InterPro" id="IPR026634">
    <property type="entry name" value="TPST-like"/>
</dbReference>
<dbReference type="KEGG" id="agi:FSB73_21860"/>
<organism evidence="2 3">
    <name type="scientific">Arachidicoccus ginsenosidivorans</name>
    <dbReference type="NCBI Taxonomy" id="496057"/>
    <lineage>
        <taxon>Bacteria</taxon>
        <taxon>Pseudomonadati</taxon>
        <taxon>Bacteroidota</taxon>
        <taxon>Chitinophagia</taxon>
        <taxon>Chitinophagales</taxon>
        <taxon>Chitinophagaceae</taxon>
        <taxon>Arachidicoccus</taxon>
    </lineage>
</organism>
<dbReference type="PANTHER" id="PTHR12788:SF10">
    <property type="entry name" value="PROTEIN-TYROSINE SULFOTRANSFERASE"/>
    <property type="match status" value="1"/>
</dbReference>
<dbReference type="Gene3D" id="3.40.50.300">
    <property type="entry name" value="P-loop containing nucleotide triphosphate hydrolases"/>
    <property type="match status" value="1"/>
</dbReference>
<dbReference type="Pfam" id="PF13469">
    <property type="entry name" value="Sulfotransfer_3"/>
    <property type="match status" value="1"/>
</dbReference>
<sequence length="291" mass="33648">MKTVFIIGQHRTGSTLLRNMLHAHSDVSMAFDEMNLFEPFRKNTLDRLLHKSKMSGNRVMELISAGFVYGTFWKQFLKSGISLVELKMRLNTYNKVSADIVVKSVLDILHETEGTQYVGVKYPLHISRAATLRDWFPGSKVIFITRNPKAIIASKLNDPATKIRKKKSFFHRFGIHYFTLLYFCFEFKKSVSIYFSNKNHLHLVSYEALVSRKQNVLTSICDFCGIGFEDGMMCVSGKQSSFLSQKDFSPAIETRNPDEYKRRLSRFDLWLIGVLTDKSFKKLKDEYSTNL</sequence>
<dbReference type="Proteomes" id="UP000321291">
    <property type="component" value="Chromosome"/>
</dbReference>
<dbReference type="SUPFAM" id="SSF52540">
    <property type="entry name" value="P-loop containing nucleoside triphosphate hydrolases"/>
    <property type="match status" value="1"/>
</dbReference>
<accession>A0A5B8VQI6</accession>
<dbReference type="AlphaFoldDB" id="A0A5B8VQI6"/>
<dbReference type="OrthoDB" id="9777890at2"/>
<dbReference type="RefSeq" id="WP_146787260.1">
    <property type="nucleotide sequence ID" value="NZ_CP042434.1"/>
</dbReference>
<dbReference type="EMBL" id="CP042434">
    <property type="protein sequence ID" value="QEC73914.1"/>
    <property type="molecule type" value="Genomic_DNA"/>
</dbReference>
<keyword evidence="1 2" id="KW-0808">Transferase</keyword>
<evidence type="ECO:0000313" key="3">
    <source>
        <dbReference type="Proteomes" id="UP000321291"/>
    </source>
</evidence>